<dbReference type="AlphaFoldDB" id="A0AA39GV09"/>
<keyword evidence="1" id="KW-0812">Transmembrane</keyword>
<keyword evidence="3" id="KW-1185">Reference proteome</keyword>
<dbReference type="EMBL" id="JAUCMV010000005">
    <property type="protein sequence ID" value="KAK0393054.1"/>
    <property type="molecule type" value="Genomic_DNA"/>
</dbReference>
<feature type="transmembrane region" description="Helical" evidence="1">
    <location>
        <begin position="12"/>
        <end position="30"/>
    </location>
</feature>
<name>A0AA39GV09_9BILA</name>
<gene>
    <name evidence="2" type="ORF">QR680_000034</name>
</gene>
<dbReference type="Proteomes" id="UP001175271">
    <property type="component" value="Unassembled WGS sequence"/>
</dbReference>
<evidence type="ECO:0000313" key="2">
    <source>
        <dbReference type="EMBL" id="KAK0393054.1"/>
    </source>
</evidence>
<evidence type="ECO:0000313" key="3">
    <source>
        <dbReference type="Proteomes" id="UP001175271"/>
    </source>
</evidence>
<proteinExistence type="predicted"/>
<reference evidence="2" key="1">
    <citation type="submission" date="2023-06" db="EMBL/GenBank/DDBJ databases">
        <title>Genomic analysis of the entomopathogenic nematode Steinernema hermaphroditum.</title>
        <authorList>
            <person name="Schwarz E.M."/>
            <person name="Heppert J.K."/>
            <person name="Baniya A."/>
            <person name="Schwartz H.T."/>
            <person name="Tan C.-H."/>
            <person name="Antoshechkin I."/>
            <person name="Sternberg P.W."/>
            <person name="Goodrich-Blair H."/>
            <person name="Dillman A.R."/>
        </authorList>
    </citation>
    <scope>NUCLEOTIDE SEQUENCE</scope>
    <source>
        <strain evidence="2">PS9179</strain>
        <tissue evidence="2">Whole animal</tissue>
    </source>
</reference>
<keyword evidence="1" id="KW-0472">Membrane</keyword>
<protein>
    <submittedName>
        <fullName evidence="2">Uncharacterized protein</fullName>
    </submittedName>
</protein>
<accession>A0AA39GV09</accession>
<keyword evidence="1" id="KW-1133">Transmembrane helix</keyword>
<sequence>MVEDPEARNIFVLGLCVLFVWMAIIIFFSSPQLFRDLVRRYCCRCIKRSDRHQNAIRIKLAQERVRSASKSFLTTSLLDQPSTILLHQVLSTAYSTASHQTRHEPIPEESRCTSQQPTVQDVVSLSERSIDDTIRQLPPV</sequence>
<organism evidence="2 3">
    <name type="scientific">Steinernema hermaphroditum</name>
    <dbReference type="NCBI Taxonomy" id="289476"/>
    <lineage>
        <taxon>Eukaryota</taxon>
        <taxon>Metazoa</taxon>
        <taxon>Ecdysozoa</taxon>
        <taxon>Nematoda</taxon>
        <taxon>Chromadorea</taxon>
        <taxon>Rhabditida</taxon>
        <taxon>Tylenchina</taxon>
        <taxon>Panagrolaimomorpha</taxon>
        <taxon>Strongyloidoidea</taxon>
        <taxon>Steinernematidae</taxon>
        <taxon>Steinernema</taxon>
    </lineage>
</organism>
<comment type="caution">
    <text evidence="2">The sequence shown here is derived from an EMBL/GenBank/DDBJ whole genome shotgun (WGS) entry which is preliminary data.</text>
</comment>
<evidence type="ECO:0000256" key="1">
    <source>
        <dbReference type="SAM" id="Phobius"/>
    </source>
</evidence>